<dbReference type="PANTHER" id="PTHR22639:SF3">
    <property type="entry name" value="ZINC FINGER CCHC DOMAIN-CONTAINING PROTEIN 3"/>
    <property type="match status" value="1"/>
</dbReference>
<evidence type="ECO:0000313" key="3">
    <source>
        <dbReference type="Ensembl" id="ENSKMAP00000019423.1"/>
    </source>
</evidence>
<dbReference type="InterPro" id="IPR042509">
    <property type="entry name" value="ZCCHC3"/>
</dbReference>
<reference evidence="3" key="1">
    <citation type="submission" date="2025-08" db="UniProtKB">
        <authorList>
            <consortium name="Ensembl"/>
        </authorList>
    </citation>
    <scope>IDENTIFICATION</scope>
</reference>
<feature type="domain" description="CCHC-type" evidence="2">
    <location>
        <begin position="78"/>
        <end position="94"/>
    </location>
</feature>
<dbReference type="OMA" id="NDEIKCQ"/>
<dbReference type="GO" id="GO:0003690">
    <property type="term" value="F:double-stranded DNA binding"/>
    <property type="evidence" value="ECO:0007669"/>
    <property type="project" value="InterPro"/>
</dbReference>
<dbReference type="Ensembl" id="ENSKMAT00000019686.1">
    <property type="protein sequence ID" value="ENSKMAP00000019423.1"/>
    <property type="gene ID" value="ENSKMAG00000014439.1"/>
</dbReference>
<dbReference type="STRING" id="37003.ENSKMAP00000019423"/>
<sequence>NTVSRELTVENHGHFSRSGDLRERMPAGGSGRAGGGRGSGTLGSLGAIRGFVFYPGQPKACRKCGSNQHLSAECRSIFCKNCKTDKHLTKECPHPVSCNLCGEGGHTFRSCLNDEIKCQTVFDYLHNCGGDLFLLQECALTFRDDYLKFQNRWKYGQSFWSGDNLNRSTGVVVLFNNKTLQVE</sequence>
<dbReference type="GeneTree" id="ENSGT01050000245310"/>
<evidence type="ECO:0000313" key="4">
    <source>
        <dbReference type="Proteomes" id="UP000264800"/>
    </source>
</evidence>
<feature type="domain" description="CCHC-type" evidence="2">
    <location>
        <begin position="60"/>
        <end position="76"/>
    </location>
</feature>
<dbReference type="GO" id="GO:0008270">
    <property type="term" value="F:zinc ion binding"/>
    <property type="evidence" value="ECO:0007669"/>
    <property type="project" value="InterPro"/>
</dbReference>
<dbReference type="GO" id="GO:0003723">
    <property type="term" value="F:RNA binding"/>
    <property type="evidence" value="ECO:0007669"/>
    <property type="project" value="InterPro"/>
</dbReference>
<organism evidence="3 4">
    <name type="scientific">Kryptolebias marmoratus</name>
    <name type="common">Mangrove killifish</name>
    <name type="synonym">Rivulus marmoratus</name>
    <dbReference type="NCBI Taxonomy" id="37003"/>
    <lineage>
        <taxon>Eukaryota</taxon>
        <taxon>Metazoa</taxon>
        <taxon>Chordata</taxon>
        <taxon>Craniata</taxon>
        <taxon>Vertebrata</taxon>
        <taxon>Euteleostomi</taxon>
        <taxon>Actinopterygii</taxon>
        <taxon>Neopterygii</taxon>
        <taxon>Teleostei</taxon>
        <taxon>Neoteleostei</taxon>
        <taxon>Acanthomorphata</taxon>
        <taxon>Ovalentaria</taxon>
        <taxon>Atherinomorphae</taxon>
        <taxon>Cyprinodontiformes</taxon>
        <taxon>Rivulidae</taxon>
        <taxon>Kryptolebias</taxon>
    </lineage>
</organism>
<accession>A0A3Q3ARA5</accession>
<dbReference type="Gene3D" id="4.10.60.10">
    <property type="entry name" value="Zinc finger, CCHC-type"/>
    <property type="match status" value="1"/>
</dbReference>
<feature type="domain" description="CCHC-type" evidence="2">
    <location>
        <begin position="97"/>
        <end position="113"/>
    </location>
</feature>
<evidence type="ECO:0000259" key="2">
    <source>
        <dbReference type="SMART" id="SM00343"/>
    </source>
</evidence>
<feature type="compositionally biased region" description="Basic and acidic residues" evidence="1">
    <location>
        <begin position="7"/>
        <end position="25"/>
    </location>
</feature>
<dbReference type="InterPro" id="IPR001878">
    <property type="entry name" value="Znf_CCHC"/>
</dbReference>
<dbReference type="PANTHER" id="PTHR22639">
    <property type="entry name" value="GAG-RELATED PROTEIN"/>
    <property type="match status" value="1"/>
</dbReference>
<feature type="region of interest" description="Disordered" evidence="1">
    <location>
        <begin position="1"/>
        <end position="39"/>
    </location>
</feature>
<evidence type="ECO:0000256" key="1">
    <source>
        <dbReference type="SAM" id="MobiDB-lite"/>
    </source>
</evidence>
<dbReference type="InterPro" id="IPR036875">
    <property type="entry name" value="Znf_CCHC_sf"/>
</dbReference>
<reference evidence="3" key="2">
    <citation type="submission" date="2025-09" db="UniProtKB">
        <authorList>
            <consortium name="Ensembl"/>
        </authorList>
    </citation>
    <scope>IDENTIFICATION</scope>
</reference>
<dbReference type="GO" id="GO:0002218">
    <property type="term" value="P:activation of innate immune response"/>
    <property type="evidence" value="ECO:0007669"/>
    <property type="project" value="InterPro"/>
</dbReference>
<dbReference type="AlphaFoldDB" id="A0A3Q3ARA5"/>
<protein>
    <recommendedName>
        <fullName evidence="2">CCHC-type domain-containing protein</fullName>
    </recommendedName>
</protein>
<dbReference type="Proteomes" id="UP000264800">
    <property type="component" value="Unplaced"/>
</dbReference>
<name>A0A3Q3ARA5_KRYMA</name>
<proteinExistence type="predicted"/>
<dbReference type="SUPFAM" id="SSF57756">
    <property type="entry name" value="Retrovirus zinc finger-like domains"/>
    <property type="match status" value="1"/>
</dbReference>
<dbReference type="SMART" id="SM00343">
    <property type="entry name" value="ZnF_C2HC"/>
    <property type="match status" value="3"/>
</dbReference>
<keyword evidence="4" id="KW-1185">Reference proteome</keyword>
<feature type="compositionally biased region" description="Gly residues" evidence="1">
    <location>
        <begin position="28"/>
        <end position="39"/>
    </location>
</feature>